<evidence type="ECO:0000313" key="3">
    <source>
        <dbReference type="Proteomes" id="UP000272428"/>
    </source>
</evidence>
<accession>A0A495SP06</accession>
<feature type="chain" id="PRO_5019783963" evidence="1">
    <location>
        <begin position="27"/>
        <end position="183"/>
    </location>
</feature>
<protein>
    <submittedName>
        <fullName evidence="2">Uncharacterized protein</fullName>
    </submittedName>
</protein>
<reference evidence="2 3" key="1">
    <citation type="submission" date="2018-10" db="EMBL/GenBank/DDBJ databases">
        <title>Genomic Encyclopedia of Archaeal and Bacterial Type Strains, Phase II (KMG-II): from individual species to whole genera.</title>
        <authorList>
            <person name="Goeker M."/>
        </authorList>
    </citation>
    <scope>NUCLEOTIDE SEQUENCE [LARGE SCALE GENOMIC DNA]</scope>
    <source>
        <strain evidence="2 3">DSM 14219</strain>
    </source>
</reference>
<evidence type="ECO:0000313" key="2">
    <source>
        <dbReference type="EMBL" id="RKT01983.1"/>
    </source>
</evidence>
<dbReference type="EMBL" id="RBXB01000001">
    <property type="protein sequence ID" value="RKT01983.1"/>
    <property type="molecule type" value="Genomic_DNA"/>
</dbReference>
<comment type="caution">
    <text evidence="2">The sequence shown here is derived from an EMBL/GenBank/DDBJ whole genome shotgun (WGS) entry which is preliminary data.</text>
</comment>
<dbReference type="RefSeq" id="WP_121460851.1">
    <property type="nucleotide sequence ID" value="NZ_RBXB01000001.1"/>
</dbReference>
<gene>
    <name evidence="2" type="ORF">BCF58_1216</name>
</gene>
<proteinExistence type="predicted"/>
<keyword evidence="3" id="KW-1185">Reference proteome</keyword>
<sequence length="183" mass="20247">MKMAKMNVKNLFLGLMLVGGVSFMNAQTTQTNTNNAPASSQTASNPAIDGLKKQIEANPKDTESLAKLATAYQEASDWTNAVETWKKISVLLPDWAPSYYSQAYAYQSAKDDANAKIAYEKYIAAVKPEEVEQNKKNLAYAYFYIAFAEQKTDPSKAKEHIAKSLQYDPTNQDAIKLSKALNS</sequence>
<evidence type="ECO:0000256" key="1">
    <source>
        <dbReference type="SAM" id="SignalP"/>
    </source>
</evidence>
<dbReference type="SUPFAM" id="SSF48452">
    <property type="entry name" value="TPR-like"/>
    <property type="match status" value="1"/>
</dbReference>
<keyword evidence="1" id="KW-0732">Signal</keyword>
<organism evidence="2 3">
    <name type="scientific">Chryseobacterium defluvii</name>
    <dbReference type="NCBI Taxonomy" id="160396"/>
    <lineage>
        <taxon>Bacteria</taxon>
        <taxon>Pseudomonadati</taxon>
        <taxon>Bacteroidota</taxon>
        <taxon>Flavobacteriia</taxon>
        <taxon>Flavobacteriales</taxon>
        <taxon>Weeksellaceae</taxon>
        <taxon>Chryseobacterium group</taxon>
        <taxon>Chryseobacterium</taxon>
    </lineage>
</organism>
<dbReference type="Proteomes" id="UP000272428">
    <property type="component" value="Unassembled WGS sequence"/>
</dbReference>
<feature type="signal peptide" evidence="1">
    <location>
        <begin position="1"/>
        <end position="26"/>
    </location>
</feature>
<dbReference type="InterPro" id="IPR011990">
    <property type="entry name" value="TPR-like_helical_dom_sf"/>
</dbReference>
<name>A0A495SP06_9FLAO</name>
<dbReference type="AlphaFoldDB" id="A0A495SP06"/>
<dbReference type="Gene3D" id="1.25.40.10">
    <property type="entry name" value="Tetratricopeptide repeat domain"/>
    <property type="match status" value="1"/>
</dbReference>
<dbReference type="OrthoDB" id="638548at2"/>